<sequence length="47" mass="5073">MILPTLLIFPFPFDLPDFLVLGILVQMSGNIPLAVGHGEMAVLIVIP</sequence>
<evidence type="ECO:0000313" key="2">
    <source>
        <dbReference type="Proteomes" id="UP000824136"/>
    </source>
</evidence>
<comment type="caution">
    <text evidence="1">The sequence shown here is derived from an EMBL/GenBank/DDBJ whole genome shotgun (WGS) entry which is preliminary data.</text>
</comment>
<dbReference type="EMBL" id="DVLL01000021">
    <property type="protein sequence ID" value="HIT59266.1"/>
    <property type="molecule type" value="Genomic_DNA"/>
</dbReference>
<gene>
    <name evidence="1" type="ORF">IAC39_06115</name>
</gene>
<proteinExistence type="predicted"/>
<dbReference type="Proteomes" id="UP000824136">
    <property type="component" value="Unassembled WGS sequence"/>
</dbReference>
<organism evidence="1 2">
    <name type="scientific">Candidatus Faeciplasma pullistercoris</name>
    <dbReference type="NCBI Taxonomy" id="2840800"/>
    <lineage>
        <taxon>Bacteria</taxon>
        <taxon>Bacillati</taxon>
        <taxon>Bacillota</taxon>
        <taxon>Clostridia</taxon>
        <taxon>Eubacteriales</taxon>
        <taxon>Oscillospiraceae</taxon>
        <taxon>Oscillospiraceae incertae sedis</taxon>
        <taxon>Candidatus Faeciplasma</taxon>
    </lineage>
</organism>
<reference evidence="1" key="1">
    <citation type="submission" date="2020-10" db="EMBL/GenBank/DDBJ databases">
        <authorList>
            <person name="Gilroy R."/>
        </authorList>
    </citation>
    <scope>NUCLEOTIDE SEQUENCE</scope>
    <source>
        <strain evidence="1">CHK33-4379</strain>
    </source>
</reference>
<reference evidence="1" key="2">
    <citation type="journal article" date="2021" name="PeerJ">
        <title>Extensive microbial diversity within the chicken gut microbiome revealed by metagenomics and culture.</title>
        <authorList>
            <person name="Gilroy R."/>
            <person name="Ravi A."/>
            <person name="Getino M."/>
            <person name="Pursley I."/>
            <person name="Horton D.L."/>
            <person name="Alikhan N.F."/>
            <person name="Baker D."/>
            <person name="Gharbi K."/>
            <person name="Hall N."/>
            <person name="Watson M."/>
            <person name="Adriaenssens E.M."/>
            <person name="Foster-Nyarko E."/>
            <person name="Jarju S."/>
            <person name="Secka A."/>
            <person name="Antonio M."/>
            <person name="Oren A."/>
            <person name="Chaudhuri R.R."/>
            <person name="La Ragione R."/>
            <person name="Hildebrand F."/>
            <person name="Pallen M.J."/>
        </authorList>
    </citation>
    <scope>NUCLEOTIDE SEQUENCE</scope>
    <source>
        <strain evidence="1">CHK33-4379</strain>
    </source>
</reference>
<dbReference type="AlphaFoldDB" id="A0A9D1GTP2"/>
<evidence type="ECO:0000313" key="1">
    <source>
        <dbReference type="EMBL" id="HIT59266.1"/>
    </source>
</evidence>
<protein>
    <submittedName>
        <fullName evidence="1">Uncharacterized protein</fullName>
    </submittedName>
</protein>
<accession>A0A9D1GTP2</accession>
<name>A0A9D1GTP2_9FIRM</name>